<dbReference type="RefSeq" id="WP_200587628.1">
    <property type="nucleotide sequence ID" value="NZ_JAEHFY010000023.1"/>
</dbReference>
<evidence type="ECO:0000313" key="2">
    <source>
        <dbReference type="EMBL" id="MBK0384167.1"/>
    </source>
</evidence>
<keyword evidence="1" id="KW-0732">Signal</keyword>
<dbReference type="Proteomes" id="UP000660024">
    <property type="component" value="Unassembled WGS sequence"/>
</dbReference>
<evidence type="ECO:0000256" key="1">
    <source>
        <dbReference type="SAM" id="SignalP"/>
    </source>
</evidence>
<reference evidence="2 3" key="1">
    <citation type="submission" date="2020-12" db="EMBL/GenBank/DDBJ databases">
        <title>Bacterial novel species Pedobacter sp. SD-b isolated from soil.</title>
        <authorList>
            <person name="Jung H.-Y."/>
        </authorList>
    </citation>
    <scope>NUCLEOTIDE SEQUENCE [LARGE SCALE GENOMIC DNA]</scope>
    <source>
        <strain evidence="2 3">SD-b</strain>
    </source>
</reference>
<feature type="signal peptide" evidence="1">
    <location>
        <begin position="1"/>
        <end position="20"/>
    </location>
</feature>
<dbReference type="NCBIfam" id="TIGR04183">
    <property type="entry name" value="Por_Secre_tail"/>
    <property type="match status" value="1"/>
</dbReference>
<sequence length="480" mass="51481">MKIKLLLFSFLLFSYGFANAQWSPNNSTFSYDFGTGTGTFSASGSAQNSTTFFPSPSSGTAYAVIPAAATNVSMVLNGDNTMSFVQPATTGGSGLAKYSQTIIANASDVVVHKFTLSTNIISTSGDFVYAIGNKNGSLFAGSGSVFRSSVELFAALRLSLSGADIKFQYRLGSNSSTITTWTDVNTTTFAKVGGPYAIEIYANNSGSSKTYTRSATSYTLPNNKYHVWVNGTQIEVSAGVVDFPRSIEESGTAALGSGTSIAMANGVNLDSYQFHASATYNDAANYKLSNISLTYNIAPLPVSLSSFIAKATNNGVVLNWKTVSEKNNNYFEILRSGDDKNFVKIAKVTGAGNRDQELNYTFVDAKPLSGNNYYLLNQINFDGTVKSYTNLVQSVNFGLSTSDVYASLADNKLSLKILSNANGLGNIKLYDTDGRLSVHKNINLMKGTNQLDEEINLPSGIYMLNVNVNGNYKTIKLLKN</sequence>
<comment type="caution">
    <text evidence="2">The sequence shown here is derived from an EMBL/GenBank/DDBJ whole genome shotgun (WGS) entry which is preliminary data.</text>
</comment>
<proteinExistence type="predicted"/>
<name>A0ABS1BMP3_9SPHI</name>
<accession>A0ABS1BMP3</accession>
<keyword evidence="3" id="KW-1185">Reference proteome</keyword>
<feature type="chain" id="PRO_5046581486" evidence="1">
    <location>
        <begin position="21"/>
        <end position="480"/>
    </location>
</feature>
<gene>
    <name evidence="2" type="ORF">I5M32_14455</name>
</gene>
<protein>
    <submittedName>
        <fullName evidence="2">T9SS type A sorting domain-containing protein</fullName>
    </submittedName>
</protein>
<evidence type="ECO:0000313" key="3">
    <source>
        <dbReference type="Proteomes" id="UP000660024"/>
    </source>
</evidence>
<organism evidence="2 3">
    <name type="scientific">Pedobacter segetis</name>
    <dbReference type="NCBI Taxonomy" id="2793069"/>
    <lineage>
        <taxon>Bacteria</taxon>
        <taxon>Pseudomonadati</taxon>
        <taxon>Bacteroidota</taxon>
        <taxon>Sphingobacteriia</taxon>
        <taxon>Sphingobacteriales</taxon>
        <taxon>Sphingobacteriaceae</taxon>
        <taxon>Pedobacter</taxon>
    </lineage>
</organism>
<dbReference type="InterPro" id="IPR026444">
    <property type="entry name" value="Secre_tail"/>
</dbReference>
<dbReference type="EMBL" id="JAEHFY010000023">
    <property type="protein sequence ID" value="MBK0384167.1"/>
    <property type="molecule type" value="Genomic_DNA"/>
</dbReference>